<dbReference type="EMBL" id="CCKQ01003192">
    <property type="protein sequence ID" value="CDW74298.1"/>
    <property type="molecule type" value="Genomic_DNA"/>
</dbReference>
<evidence type="ECO:0000313" key="3">
    <source>
        <dbReference type="EMBL" id="CDW74298.1"/>
    </source>
</evidence>
<organism evidence="3 4">
    <name type="scientific">Stylonychia lemnae</name>
    <name type="common">Ciliate</name>
    <dbReference type="NCBI Taxonomy" id="5949"/>
    <lineage>
        <taxon>Eukaryota</taxon>
        <taxon>Sar</taxon>
        <taxon>Alveolata</taxon>
        <taxon>Ciliophora</taxon>
        <taxon>Intramacronucleata</taxon>
        <taxon>Spirotrichea</taxon>
        <taxon>Stichotrichia</taxon>
        <taxon>Sporadotrichida</taxon>
        <taxon>Oxytrichidae</taxon>
        <taxon>Stylonychinae</taxon>
        <taxon>Stylonychia</taxon>
    </lineage>
</organism>
<evidence type="ECO:0000313" key="4">
    <source>
        <dbReference type="Proteomes" id="UP000039865"/>
    </source>
</evidence>
<sequence length="617" mass="72604">MLMSGEQLSKDKPKLLNYKDSRQNSREQLRNKIMGIKSSKYHHIFRLILDKELQNNEERKKMVSYEKIEEKEQLLRNQEERLRQEELQREMERQRRMQVGDAQKLAIAQRQKEQQRIKNQEILFEQERIQNLMLVQDRESQLEAEKKRMIRESMSQNIDQSRRVKLLNEENQKQITQMQDVSQGMASLQINDNYKNQVQERMRLFEENQRRIAQTYNKMVANRQSEKQSNEIIRQMKDQEELERKAQMVESQQQMNKMAAKNFNSQQLQMQLNQKSRLNGLSDKEYQALEIQKKMDLAKKAEEDEINKRKLQQLEYKQMLDQQNQLRSKMRQHGNMSGVEKQMNKEDLIAWKNYDNNQYSLIPGISVNKKVMEREPKGPGINGSQSLGNLSKSIDNERFQQRQEMMKQYGYTRDIKDVYGIMSQPNLQDSIVDNSTQMTLNQNGDTLNSISKLDQYQSISLLQSNNDAYRESRQQSRFQPLNKSVDISGRQNLNYSLEQINLSNNNNDNFQGVQLQPKNQDYDYNDAYLSKSPIIGNMKAKASYSNNIFPQTDQIDQQYMERQRKGNSNGKLYNDNNMTAAGVRISQNGSMINPGSQSSGRQARDRSLIAAGNSIFQ</sequence>
<feature type="coiled-coil region" evidence="1">
    <location>
        <begin position="65"/>
        <end position="97"/>
    </location>
</feature>
<dbReference type="Proteomes" id="UP000039865">
    <property type="component" value="Unassembled WGS sequence"/>
</dbReference>
<dbReference type="AlphaFoldDB" id="A0A078A0J3"/>
<dbReference type="InParanoid" id="A0A078A0J3"/>
<feature type="compositionally biased region" description="Basic and acidic residues" evidence="2">
    <location>
        <begin position="8"/>
        <end position="26"/>
    </location>
</feature>
<proteinExistence type="predicted"/>
<protein>
    <submittedName>
        <fullName evidence="3">Uncharacterized protein</fullName>
    </submittedName>
</protein>
<feature type="region of interest" description="Disordered" evidence="2">
    <location>
        <begin position="1"/>
        <end position="26"/>
    </location>
</feature>
<evidence type="ECO:0000256" key="1">
    <source>
        <dbReference type="SAM" id="Coils"/>
    </source>
</evidence>
<dbReference type="OrthoDB" id="326973at2759"/>
<reference evidence="3 4" key="1">
    <citation type="submission" date="2014-06" db="EMBL/GenBank/DDBJ databases">
        <authorList>
            <person name="Swart Estienne"/>
        </authorList>
    </citation>
    <scope>NUCLEOTIDE SEQUENCE [LARGE SCALE GENOMIC DNA]</scope>
    <source>
        <strain evidence="3 4">130c</strain>
    </source>
</reference>
<accession>A0A078A0J3</accession>
<feature type="region of interest" description="Disordered" evidence="2">
    <location>
        <begin position="587"/>
        <end position="606"/>
    </location>
</feature>
<gene>
    <name evidence="3" type="primary">Contig8776.g9366</name>
    <name evidence="3" type="ORF">STYLEM_3292</name>
</gene>
<evidence type="ECO:0000256" key="2">
    <source>
        <dbReference type="SAM" id="MobiDB-lite"/>
    </source>
</evidence>
<keyword evidence="4" id="KW-1185">Reference proteome</keyword>
<feature type="compositionally biased region" description="Polar residues" evidence="2">
    <location>
        <begin position="587"/>
        <end position="601"/>
    </location>
</feature>
<feature type="coiled-coil region" evidence="1">
    <location>
        <begin position="222"/>
        <end position="252"/>
    </location>
</feature>
<keyword evidence="1" id="KW-0175">Coiled coil</keyword>
<name>A0A078A0J3_STYLE</name>